<comment type="similarity">
    <text evidence="1 3">Belongs to the short-chain dehydrogenases/reductases (SDR) family.</text>
</comment>
<name>A0A433X7Q7_9HYPH</name>
<evidence type="ECO:0000313" key="4">
    <source>
        <dbReference type="EMBL" id="RUT30083.1"/>
    </source>
</evidence>
<dbReference type="EMBL" id="RZNJ01000004">
    <property type="protein sequence ID" value="RUT30083.1"/>
    <property type="molecule type" value="Genomic_DNA"/>
</dbReference>
<evidence type="ECO:0000256" key="2">
    <source>
        <dbReference type="ARBA" id="ARBA00023002"/>
    </source>
</evidence>
<evidence type="ECO:0000256" key="1">
    <source>
        <dbReference type="ARBA" id="ARBA00006484"/>
    </source>
</evidence>
<keyword evidence="5" id="KW-1185">Reference proteome</keyword>
<accession>A0A433X7Q7</accession>
<keyword evidence="2" id="KW-0560">Oxidoreductase</keyword>
<dbReference type="GO" id="GO:0016491">
    <property type="term" value="F:oxidoreductase activity"/>
    <property type="evidence" value="ECO:0007669"/>
    <property type="project" value="UniProtKB-KW"/>
</dbReference>
<dbReference type="PANTHER" id="PTHR43669:SF3">
    <property type="entry name" value="ALCOHOL DEHYDROGENASE, PUTATIVE (AFU_ORTHOLOGUE AFUA_3G03445)-RELATED"/>
    <property type="match status" value="1"/>
</dbReference>
<dbReference type="AlphaFoldDB" id="A0A433X7Q7"/>
<dbReference type="InterPro" id="IPR036291">
    <property type="entry name" value="NAD(P)-bd_dom_sf"/>
</dbReference>
<comment type="caution">
    <text evidence="4">The sequence shown here is derived from an EMBL/GenBank/DDBJ whole genome shotgun (WGS) entry which is preliminary data.</text>
</comment>
<dbReference type="Proteomes" id="UP000281547">
    <property type="component" value="Unassembled WGS sequence"/>
</dbReference>
<evidence type="ECO:0000313" key="5">
    <source>
        <dbReference type="Proteomes" id="UP000281547"/>
    </source>
</evidence>
<dbReference type="PROSITE" id="PS00061">
    <property type="entry name" value="ADH_SHORT"/>
    <property type="match status" value="1"/>
</dbReference>
<organism evidence="4 5">
    <name type="scientific">Arsenicitalea aurantiaca</name>
    <dbReference type="NCBI Taxonomy" id="1783274"/>
    <lineage>
        <taxon>Bacteria</taxon>
        <taxon>Pseudomonadati</taxon>
        <taxon>Pseudomonadota</taxon>
        <taxon>Alphaproteobacteria</taxon>
        <taxon>Hyphomicrobiales</taxon>
        <taxon>Devosiaceae</taxon>
        <taxon>Arsenicitalea</taxon>
    </lineage>
</organism>
<sequence length="253" mass="25752">MSAEQAGAVLVVGASRGIGRAIAHATSRKGFGVGVLCRKPADADAVAAEIAEAGGRALPLVADVTDYPAMARATAMLADWGNGLSGLVNNAGVIEPIARLGDTDPGRWAQAIEINLVGAYNGIRAALPLMAGGGTIVNISSGAAGNPLEGWSAYCTAKAGLAMLTRALHHEYGASGLCAYGFRPGVVDTGMQAEIRQSGINPVSQLPRDALLAPEIPAEAVAWLLANRPEDLSGSEIDIRDDAFAARVAGSRS</sequence>
<evidence type="ECO:0000256" key="3">
    <source>
        <dbReference type="RuleBase" id="RU000363"/>
    </source>
</evidence>
<dbReference type="Gene3D" id="3.40.50.720">
    <property type="entry name" value="NAD(P)-binding Rossmann-like Domain"/>
    <property type="match status" value="1"/>
</dbReference>
<dbReference type="Pfam" id="PF00106">
    <property type="entry name" value="adh_short"/>
    <property type="match status" value="1"/>
</dbReference>
<dbReference type="PANTHER" id="PTHR43669">
    <property type="entry name" value="5-KETO-D-GLUCONATE 5-REDUCTASE"/>
    <property type="match status" value="1"/>
</dbReference>
<proteinExistence type="inferred from homology"/>
<dbReference type="InterPro" id="IPR002347">
    <property type="entry name" value="SDR_fam"/>
</dbReference>
<dbReference type="RefSeq" id="WP_127188863.1">
    <property type="nucleotide sequence ID" value="NZ_RZNJ01000004.1"/>
</dbReference>
<dbReference type="InterPro" id="IPR020904">
    <property type="entry name" value="Sc_DH/Rdtase_CS"/>
</dbReference>
<dbReference type="PRINTS" id="PR00080">
    <property type="entry name" value="SDRFAMILY"/>
</dbReference>
<dbReference type="SUPFAM" id="SSF51735">
    <property type="entry name" value="NAD(P)-binding Rossmann-fold domains"/>
    <property type="match status" value="1"/>
</dbReference>
<dbReference type="PRINTS" id="PR00081">
    <property type="entry name" value="GDHRDH"/>
</dbReference>
<reference evidence="4 5" key="1">
    <citation type="journal article" date="2016" name="Int. J. Syst. Evol. Microbiol.">
        <title>Arsenicitalea aurantiaca gen. nov., sp. nov., a new member of the family Hyphomicrobiaceae, isolated from high-arsenic sediment.</title>
        <authorList>
            <person name="Mu Y."/>
            <person name="Zhou L."/>
            <person name="Zeng X.C."/>
            <person name="Liu L."/>
            <person name="Pan Y."/>
            <person name="Chen X."/>
            <person name="Wang J."/>
            <person name="Li S."/>
            <person name="Li W.J."/>
            <person name="Wang Y."/>
        </authorList>
    </citation>
    <scope>NUCLEOTIDE SEQUENCE [LARGE SCALE GENOMIC DNA]</scope>
    <source>
        <strain evidence="4 5">42-50</strain>
    </source>
</reference>
<dbReference type="OrthoDB" id="9810734at2"/>
<protein>
    <submittedName>
        <fullName evidence="4">SDR family oxidoreductase</fullName>
    </submittedName>
</protein>
<gene>
    <name evidence="4" type="ORF">EMQ25_12195</name>
</gene>
<dbReference type="CDD" id="cd05233">
    <property type="entry name" value="SDR_c"/>
    <property type="match status" value="1"/>
</dbReference>